<proteinExistence type="predicted"/>
<name>A0A0F9F0S7_9ZZZZ</name>
<keyword evidence="1" id="KW-0812">Transmembrane</keyword>
<dbReference type="AlphaFoldDB" id="A0A0F9F0S7"/>
<evidence type="ECO:0000313" key="2">
    <source>
        <dbReference type="EMBL" id="KKL44692.1"/>
    </source>
</evidence>
<accession>A0A0F9F0S7</accession>
<reference evidence="2" key="1">
    <citation type="journal article" date="2015" name="Nature">
        <title>Complex archaea that bridge the gap between prokaryotes and eukaryotes.</title>
        <authorList>
            <person name="Spang A."/>
            <person name="Saw J.H."/>
            <person name="Jorgensen S.L."/>
            <person name="Zaremba-Niedzwiedzka K."/>
            <person name="Martijn J."/>
            <person name="Lind A.E."/>
            <person name="van Eijk R."/>
            <person name="Schleper C."/>
            <person name="Guy L."/>
            <person name="Ettema T.J."/>
        </authorList>
    </citation>
    <scope>NUCLEOTIDE SEQUENCE</scope>
</reference>
<organism evidence="2">
    <name type="scientific">marine sediment metagenome</name>
    <dbReference type="NCBI Taxonomy" id="412755"/>
    <lineage>
        <taxon>unclassified sequences</taxon>
        <taxon>metagenomes</taxon>
        <taxon>ecological metagenomes</taxon>
    </lineage>
</organism>
<protein>
    <submittedName>
        <fullName evidence="2">Uncharacterized protein</fullName>
    </submittedName>
</protein>
<evidence type="ECO:0000256" key="1">
    <source>
        <dbReference type="SAM" id="Phobius"/>
    </source>
</evidence>
<keyword evidence="1" id="KW-1133">Transmembrane helix</keyword>
<sequence>MNESNNPSILDQALDNLSKIPWLKMIMKIMWITSTVYLGIAIIIECIALFMHKVVFRPELIKNIILYTTINPFFGYIFYRWNKRESVSQMKKNN</sequence>
<keyword evidence="1" id="KW-0472">Membrane</keyword>
<gene>
    <name evidence="2" type="ORF">LCGC14_2363120</name>
</gene>
<feature type="transmembrane region" description="Helical" evidence="1">
    <location>
        <begin position="29"/>
        <end position="52"/>
    </location>
</feature>
<comment type="caution">
    <text evidence="2">The sequence shown here is derived from an EMBL/GenBank/DDBJ whole genome shotgun (WGS) entry which is preliminary data.</text>
</comment>
<feature type="transmembrane region" description="Helical" evidence="1">
    <location>
        <begin position="64"/>
        <end position="82"/>
    </location>
</feature>
<dbReference type="EMBL" id="LAZR01034667">
    <property type="protein sequence ID" value="KKL44692.1"/>
    <property type="molecule type" value="Genomic_DNA"/>
</dbReference>